<evidence type="ECO:0000256" key="2">
    <source>
        <dbReference type="SAM" id="Phobius"/>
    </source>
</evidence>
<feature type="transmembrane region" description="Helical" evidence="2">
    <location>
        <begin position="707"/>
        <end position="729"/>
    </location>
</feature>
<dbReference type="Pfam" id="PF07690">
    <property type="entry name" value="MFS_1"/>
    <property type="match status" value="1"/>
</dbReference>
<feature type="region of interest" description="Disordered" evidence="1">
    <location>
        <begin position="927"/>
        <end position="951"/>
    </location>
</feature>
<sequence>MLSCKFGCGTKRETMSSLAIHERQCRLNTSPPSSATSIPSPRVEISQVNSTKYVDTSGYVAKSATTVDIKRPKTETVTRRAIYDVSSDSDEDFADGGMKGQQQRAKWFTPQKNRREDENTGKRVSKSEETRERGSSGGPHGNVNPGGNGGGDNYAVTPNKMKIKALGDCTLRAVNTSGAMCQVISGGDAGGGAAEVRFSPGGSSGNLNPSGGGDKSAVSSRKIKIRVLSDSPVRAATTSRGVSKLSSGRSDIGGEGTKSPSGGTGLREVSRAELEDINVSHQQVLMDIDKLEEEISLDEMTDMLKDAGSDVIPRNIVWRTCGKNESPRKGRSHYVHNVGPRLDRPHLNHYVHLPTRLFLTRKQLLSGGNRIYDDARTPEQKSRQNHTHMIRYYNNRDEIRQQEDEMSKHILYFYICIAKELVEGKSTGEVWRMLGSMTSSKLNRSIYIGEHKTHGPIQARRSHSNEENSAVRQCHSKGFRIFEGLAQCMDSIDDIKHYESYYIFALQRQAKKEKGLSMLNREYGIIIAPDFMLKAFNFIDTGGSILTFSDDTTQPNNFYSGFVCKKSASLYHPQRRAIVHLKQTKRKVKEKEKREEKPPFIDCSCLRSKTLQILLLSSAFVSFGLYNPIFSLAVECSRKGLEGSCSLVLLHVYVGAAWILGCLFFGLLIIQKSPDCRVSKQYLTQVASVICGISILTLTSVKGNNGMVIFSWVYGFALGGYNYALKVYTYERVRARHFPRAWSFVQSVQAIPLLIGVPLTGEINQAMGWRYGYLLSAISIFIGAACLFLTDVRRRKMSRRKANSQNSSMKTCETTDGTQSPKSKRLSFSLPAVDQPQPLAKQHDSDDEDGPGGEVDPNSGMMKELTCISEEGLADMDFQGIYFDEWADYFGECITSCNKVENCLNSEYDPDYAVLVERRARRWSAARQNANPSAGTSSLHHPVGGMKGGKAKSSVLGVPGLNPKLFQLNLGQRYQKQGCSPSCLTRQSQIASASSSTENQPSATAAAAVGVVRAVPFLRSHISQVEKDGRGGVNRRNNQVKADGQNCSFEAIDEDSV</sequence>
<comment type="caution">
    <text evidence="3">The sequence shown here is derived from an EMBL/GenBank/DDBJ whole genome shotgun (WGS) entry which is preliminary data.</text>
</comment>
<feature type="region of interest" description="Disordered" evidence="1">
    <location>
        <begin position="88"/>
        <end position="155"/>
    </location>
</feature>
<keyword evidence="2" id="KW-0472">Membrane</keyword>
<feature type="region of interest" description="Disordered" evidence="1">
    <location>
        <begin position="799"/>
        <end position="824"/>
    </location>
</feature>
<feature type="region of interest" description="Disordered" evidence="1">
    <location>
        <begin position="231"/>
        <end position="266"/>
    </location>
</feature>
<dbReference type="GO" id="GO:0022857">
    <property type="term" value="F:transmembrane transporter activity"/>
    <property type="evidence" value="ECO:0007669"/>
    <property type="project" value="InterPro"/>
</dbReference>
<feature type="region of interest" description="Disordered" evidence="1">
    <location>
        <begin position="836"/>
        <end position="861"/>
    </location>
</feature>
<dbReference type="AlphaFoldDB" id="A0A226DZ07"/>
<accession>A0A226DZ07</accession>
<feature type="transmembrane region" description="Helical" evidence="2">
    <location>
        <begin position="771"/>
        <end position="790"/>
    </location>
</feature>
<organism evidence="3 4">
    <name type="scientific">Folsomia candida</name>
    <name type="common">Springtail</name>
    <dbReference type="NCBI Taxonomy" id="158441"/>
    <lineage>
        <taxon>Eukaryota</taxon>
        <taxon>Metazoa</taxon>
        <taxon>Ecdysozoa</taxon>
        <taxon>Arthropoda</taxon>
        <taxon>Hexapoda</taxon>
        <taxon>Collembola</taxon>
        <taxon>Entomobryomorpha</taxon>
        <taxon>Isotomoidea</taxon>
        <taxon>Isotomidae</taxon>
        <taxon>Proisotominae</taxon>
        <taxon>Folsomia</taxon>
    </lineage>
</organism>
<feature type="compositionally biased region" description="Gly residues" evidence="1">
    <location>
        <begin position="135"/>
        <end position="152"/>
    </location>
</feature>
<feature type="compositionally biased region" description="Basic and acidic residues" evidence="1">
    <location>
        <begin position="113"/>
        <end position="134"/>
    </location>
</feature>
<dbReference type="Gene3D" id="1.20.1250.20">
    <property type="entry name" value="MFS general substrate transporter like domains"/>
    <property type="match status" value="1"/>
</dbReference>
<dbReference type="PANTHER" id="PTHR11360:SF251">
    <property type="entry name" value="MAJOR FACILITATOR SUPERFAMILY (MFS) PROFILE DOMAIN-CONTAINING PROTEIN"/>
    <property type="match status" value="1"/>
</dbReference>
<feature type="region of interest" description="Disordered" evidence="1">
    <location>
        <begin position="195"/>
        <end position="219"/>
    </location>
</feature>
<dbReference type="OrthoDB" id="6499973at2759"/>
<dbReference type="SUPFAM" id="SSF103473">
    <property type="entry name" value="MFS general substrate transporter"/>
    <property type="match status" value="1"/>
</dbReference>
<evidence type="ECO:0000313" key="3">
    <source>
        <dbReference type="EMBL" id="OXA49967.1"/>
    </source>
</evidence>
<proteinExistence type="predicted"/>
<feature type="compositionally biased region" description="Polar residues" evidence="1">
    <location>
        <begin position="236"/>
        <end position="249"/>
    </location>
</feature>
<feature type="compositionally biased region" description="Low complexity" evidence="1">
    <location>
        <begin position="199"/>
        <end position="209"/>
    </location>
</feature>
<reference evidence="3 4" key="1">
    <citation type="submission" date="2015-12" db="EMBL/GenBank/DDBJ databases">
        <title>The genome of Folsomia candida.</title>
        <authorList>
            <person name="Faddeeva A."/>
            <person name="Derks M.F."/>
            <person name="Anvar Y."/>
            <person name="Smit S."/>
            <person name="Van Straalen N."/>
            <person name="Roelofs D."/>
        </authorList>
    </citation>
    <scope>NUCLEOTIDE SEQUENCE [LARGE SCALE GENOMIC DNA]</scope>
    <source>
        <strain evidence="3 4">VU population</strain>
        <tissue evidence="3">Whole body</tissue>
    </source>
</reference>
<dbReference type="Proteomes" id="UP000198287">
    <property type="component" value="Unassembled WGS sequence"/>
</dbReference>
<feature type="transmembrane region" description="Helical" evidence="2">
    <location>
        <begin position="682"/>
        <end position="701"/>
    </location>
</feature>
<protein>
    <submittedName>
        <fullName evidence="3">Monocarboxylate transporter 1</fullName>
    </submittedName>
</protein>
<keyword evidence="2" id="KW-0812">Transmembrane</keyword>
<evidence type="ECO:0000256" key="1">
    <source>
        <dbReference type="SAM" id="MobiDB-lite"/>
    </source>
</evidence>
<feature type="compositionally biased region" description="Polar residues" evidence="1">
    <location>
        <begin position="803"/>
        <end position="821"/>
    </location>
</feature>
<dbReference type="InterPro" id="IPR036259">
    <property type="entry name" value="MFS_trans_sf"/>
</dbReference>
<gene>
    <name evidence="3" type="ORF">Fcan01_14779</name>
</gene>
<dbReference type="InterPro" id="IPR011701">
    <property type="entry name" value="MFS"/>
</dbReference>
<feature type="transmembrane region" description="Helical" evidence="2">
    <location>
        <begin position="646"/>
        <end position="670"/>
    </location>
</feature>
<dbReference type="PANTHER" id="PTHR11360">
    <property type="entry name" value="MONOCARBOXYLATE TRANSPORTER"/>
    <property type="match status" value="1"/>
</dbReference>
<keyword evidence="4" id="KW-1185">Reference proteome</keyword>
<evidence type="ECO:0000313" key="4">
    <source>
        <dbReference type="Proteomes" id="UP000198287"/>
    </source>
</evidence>
<feature type="compositionally biased region" description="Polar residues" evidence="1">
    <location>
        <begin position="927"/>
        <end position="939"/>
    </location>
</feature>
<keyword evidence="2" id="KW-1133">Transmembrane helix</keyword>
<dbReference type="InterPro" id="IPR050327">
    <property type="entry name" value="Proton-linked_MCT"/>
</dbReference>
<feature type="transmembrane region" description="Helical" evidence="2">
    <location>
        <begin position="741"/>
        <end position="759"/>
    </location>
</feature>
<dbReference type="EMBL" id="LNIX01000009">
    <property type="protein sequence ID" value="OXA49967.1"/>
    <property type="molecule type" value="Genomic_DNA"/>
</dbReference>
<name>A0A226DZ07_FOLCA</name>